<organism evidence="3 4">
    <name type="scientific">Candidula unifasciata</name>
    <dbReference type="NCBI Taxonomy" id="100452"/>
    <lineage>
        <taxon>Eukaryota</taxon>
        <taxon>Metazoa</taxon>
        <taxon>Spiralia</taxon>
        <taxon>Lophotrochozoa</taxon>
        <taxon>Mollusca</taxon>
        <taxon>Gastropoda</taxon>
        <taxon>Heterobranchia</taxon>
        <taxon>Euthyneura</taxon>
        <taxon>Panpulmonata</taxon>
        <taxon>Eupulmonata</taxon>
        <taxon>Stylommatophora</taxon>
        <taxon>Helicina</taxon>
        <taxon>Helicoidea</taxon>
        <taxon>Geomitridae</taxon>
        <taxon>Candidula</taxon>
    </lineage>
</organism>
<dbReference type="Proteomes" id="UP000678393">
    <property type="component" value="Unassembled WGS sequence"/>
</dbReference>
<dbReference type="InterPro" id="IPR052394">
    <property type="entry name" value="LRR-containing"/>
</dbReference>
<gene>
    <name evidence="3" type="ORF">CUNI_LOCUS8469</name>
</gene>
<keyword evidence="4" id="KW-1185">Reference proteome</keyword>
<evidence type="ECO:0000259" key="2">
    <source>
        <dbReference type="PROSITE" id="PS50222"/>
    </source>
</evidence>
<dbReference type="SMART" id="SM00368">
    <property type="entry name" value="LRR_RI"/>
    <property type="match status" value="7"/>
</dbReference>
<dbReference type="PANTHER" id="PTHR24114:SF2">
    <property type="entry name" value="F-BOX DOMAIN-CONTAINING PROTEIN-RELATED"/>
    <property type="match status" value="1"/>
</dbReference>
<dbReference type="InterPro" id="IPR001611">
    <property type="entry name" value="Leu-rich_rpt"/>
</dbReference>
<dbReference type="OrthoDB" id="120976at2759"/>
<reference evidence="3" key="1">
    <citation type="submission" date="2021-04" db="EMBL/GenBank/DDBJ databases">
        <authorList>
            <consortium name="Molecular Ecology Group"/>
        </authorList>
    </citation>
    <scope>NUCLEOTIDE SEQUENCE</scope>
</reference>
<dbReference type="PANTHER" id="PTHR24114">
    <property type="entry name" value="LEUCINE RICH REPEAT FAMILY PROTEIN"/>
    <property type="match status" value="1"/>
</dbReference>
<evidence type="ECO:0000313" key="4">
    <source>
        <dbReference type="Proteomes" id="UP000678393"/>
    </source>
</evidence>
<name>A0A8S3Z6V6_9EUPU</name>
<protein>
    <recommendedName>
        <fullName evidence="2">EF-hand domain-containing protein</fullName>
    </recommendedName>
</protein>
<feature type="region of interest" description="Disordered" evidence="1">
    <location>
        <begin position="1"/>
        <end position="41"/>
    </location>
</feature>
<dbReference type="InterPro" id="IPR032675">
    <property type="entry name" value="LRR_dom_sf"/>
</dbReference>
<dbReference type="Gene3D" id="3.80.10.10">
    <property type="entry name" value="Ribonuclease Inhibitor"/>
    <property type="match status" value="2"/>
</dbReference>
<accession>A0A8S3Z6V6</accession>
<dbReference type="Pfam" id="PF13516">
    <property type="entry name" value="LRR_6"/>
    <property type="match status" value="4"/>
</dbReference>
<comment type="caution">
    <text evidence="3">The sequence shown here is derived from an EMBL/GenBank/DDBJ whole genome shotgun (WGS) entry which is preliminary data.</text>
</comment>
<feature type="non-terminal residue" evidence="3">
    <location>
        <position position="1"/>
    </location>
</feature>
<sequence length="531" mass="59263">ELESDFEESTARPLSRSSRFPQNTLRATLTRTPSLMTSQGNDKNDDHFFLKDLSSVLITEVQILNTQEENIVEQANSTSNSDRTTTTCVEISTTPQEFTEEDFDTDLDDKVTFILLDQEEEDETISYYKSVCEQLGLSPVEYFIRHIKDTAITMRYRGLGADAVKAIALALRDNTTLDRLDISGNWIGAEGSRFICRLLEENDSITNLALNDNKIGSDGGLYVAKMIQVNTGLRRLDLSGNALDDKCAEALALALESNKNLRELNLSHNNFTEVGAYFIGRSIGANENLDILNLSWNHLREHGGVEIAKGLRENIRLKVCNISWNGLAIQAGLAIVDALSINQSLQELDISGNRLTQEVANKLAKVLATNDVIKVLKLGNNFITSAGAITLATAISNTESCELQELDLTDVPVEYEFLRTIEEIHRKKPHFRIKHGPVIRSGNTAEDLNKPGIDVDIVKKQPVVILKEHIVVNDMRLIDILRRYDKNNSLSVTIDDFLSAVEELAVTCDKIRLKESLQKCRMNKSGTIYFG</sequence>
<dbReference type="EMBL" id="CAJHNH020001392">
    <property type="protein sequence ID" value="CAG5122911.1"/>
    <property type="molecule type" value="Genomic_DNA"/>
</dbReference>
<dbReference type="AlphaFoldDB" id="A0A8S3Z6V6"/>
<proteinExistence type="predicted"/>
<feature type="domain" description="EF-hand" evidence="2">
    <location>
        <begin position="472"/>
        <end position="507"/>
    </location>
</feature>
<dbReference type="PROSITE" id="PS50222">
    <property type="entry name" value="EF_HAND_2"/>
    <property type="match status" value="1"/>
</dbReference>
<feature type="compositionally biased region" description="Polar residues" evidence="1">
    <location>
        <begin position="15"/>
        <end position="41"/>
    </location>
</feature>
<dbReference type="SUPFAM" id="SSF52047">
    <property type="entry name" value="RNI-like"/>
    <property type="match status" value="1"/>
</dbReference>
<evidence type="ECO:0000256" key="1">
    <source>
        <dbReference type="SAM" id="MobiDB-lite"/>
    </source>
</evidence>
<feature type="non-terminal residue" evidence="3">
    <location>
        <position position="531"/>
    </location>
</feature>
<dbReference type="InterPro" id="IPR002048">
    <property type="entry name" value="EF_hand_dom"/>
</dbReference>
<dbReference type="InterPro" id="IPR011992">
    <property type="entry name" value="EF-hand-dom_pair"/>
</dbReference>
<evidence type="ECO:0000313" key="3">
    <source>
        <dbReference type="EMBL" id="CAG5122911.1"/>
    </source>
</evidence>
<dbReference type="GO" id="GO:0005509">
    <property type="term" value="F:calcium ion binding"/>
    <property type="evidence" value="ECO:0007669"/>
    <property type="project" value="InterPro"/>
</dbReference>
<dbReference type="SUPFAM" id="SSF47473">
    <property type="entry name" value="EF-hand"/>
    <property type="match status" value="1"/>
</dbReference>